<evidence type="ECO:0000313" key="5">
    <source>
        <dbReference type="EMBL" id="MFC0212993.1"/>
    </source>
</evidence>
<dbReference type="PANTHER" id="PTHR43280:SF28">
    <property type="entry name" value="HTH-TYPE TRANSCRIPTIONAL ACTIVATOR RHAS"/>
    <property type="match status" value="1"/>
</dbReference>
<accession>A0ABV6DK10</accession>
<reference evidence="5 6" key="1">
    <citation type="submission" date="2024-09" db="EMBL/GenBank/DDBJ databases">
        <authorList>
            <person name="Sun Q."/>
            <person name="Mori K."/>
        </authorList>
    </citation>
    <scope>NUCLEOTIDE SEQUENCE [LARGE SCALE GENOMIC DNA]</scope>
    <source>
        <strain evidence="5 6">CCM 7759</strain>
    </source>
</reference>
<dbReference type="InterPro" id="IPR009057">
    <property type="entry name" value="Homeodomain-like_sf"/>
</dbReference>
<evidence type="ECO:0000256" key="2">
    <source>
        <dbReference type="ARBA" id="ARBA00023125"/>
    </source>
</evidence>
<dbReference type="InterPro" id="IPR020449">
    <property type="entry name" value="Tscrpt_reg_AraC-type_HTH"/>
</dbReference>
<dbReference type="Gene3D" id="1.10.10.60">
    <property type="entry name" value="Homeodomain-like"/>
    <property type="match status" value="2"/>
</dbReference>
<dbReference type="Proteomes" id="UP001589776">
    <property type="component" value="Unassembled WGS sequence"/>
</dbReference>
<dbReference type="PROSITE" id="PS01124">
    <property type="entry name" value="HTH_ARAC_FAMILY_2"/>
    <property type="match status" value="1"/>
</dbReference>
<dbReference type="PRINTS" id="PR00032">
    <property type="entry name" value="HTHARAC"/>
</dbReference>
<evidence type="ECO:0000313" key="6">
    <source>
        <dbReference type="Proteomes" id="UP001589776"/>
    </source>
</evidence>
<dbReference type="Pfam" id="PF12833">
    <property type="entry name" value="HTH_18"/>
    <property type="match status" value="1"/>
</dbReference>
<evidence type="ECO:0000259" key="4">
    <source>
        <dbReference type="PROSITE" id="PS01124"/>
    </source>
</evidence>
<dbReference type="InterPro" id="IPR041522">
    <property type="entry name" value="CdaR_GGDEF"/>
</dbReference>
<keyword evidence="2" id="KW-0238">DNA-binding</keyword>
<dbReference type="PANTHER" id="PTHR43280">
    <property type="entry name" value="ARAC-FAMILY TRANSCRIPTIONAL REGULATOR"/>
    <property type="match status" value="1"/>
</dbReference>
<keyword evidence="1" id="KW-0805">Transcription regulation</keyword>
<comment type="caution">
    <text evidence="5">The sequence shown here is derived from an EMBL/GenBank/DDBJ whole genome shotgun (WGS) entry which is preliminary data.</text>
</comment>
<dbReference type="Pfam" id="PF17853">
    <property type="entry name" value="GGDEF_2"/>
    <property type="match status" value="1"/>
</dbReference>
<organism evidence="5 6">
    <name type="scientific">Paenibacillus chartarius</name>
    <dbReference type="NCBI Taxonomy" id="747481"/>
    <lineage>
        <taxon>Bacteria</taxon>
        <taxon>Bacillati</taxon>
        <taxon>Bacillota</taxon>
        <taxon>Bacilli</taxon>
        <taxon>Bacillales</taxon>
        <taxon>Paenibacillaceae</taxon>
        <taxon>Paenibacillus</taxon>
    </lineage>
</organism>
<dbReference type="SMART" id="SM00342">
    <property type="entry name" value="HTH_ARAC"/>
    <property type="match status" value="1"/>
</dbReference>
<evidence type="ECO:0000256" key="1">
    <source>
        <dbReference type="ARBA" id="ARBA00023015"/>
    </source>
</evidence>
<dbReference type="InterPro" id="IPR018060">
    <property type="entry name" value="HTH_AraC"/>
</dbReference>
<name>A0ABV6DK10_9BACL</name>
<dbReference type="RefSeq" id="WP_377470242.1">
    <property type="nucleotide sequence ID" value="NZ_JBHLWN010000044.1"/>
</dbReference>
<dbReference type="EMBL" id="JBHLWN010000044">
    <property type="protein sequence ID" value="MFC0212993.1"/>
    <property type="molecule type" value="Genomic_DNA"/>
</dbReference>
<dbReference type="SUPFAM" id="SSF46689">
    <property type="entry name" value="Homeodomain-like"/>
    <property type="match status" value="1"/>
</dbReference>
<keyword evidence="6" id="KW-1185">Reference proteome</keyword>
<protein>
    <submittedName>
        <fullName evidence="5">Helix-turn-helix domain-containing protein</fullName>
    </submittedName>
</protein>
<proteinExistence type="predicted"/>
<gene>
    <name evidence="5" type="ORF">ACFFK0_11095</name>
</gene>
<evidence type="ECO:0000256" key="3">
    <source>
        <dbReference type="ARBA" id="ARBA00023163"/>
    </source>
</evidence>
<sequence>MQHNKPNTAAAFTAGREEFRAAGSPSLPDLIRSGCTRPEEIQRRLAEQGLHAHYCYPTLALFDSSSGDASAWTRLSETQELYDTLKCYAPRNCPVFFDEIGHVCMLFSWDDRDTIRALHSSLLRHDTRHLRTVTVGIGNPSQHLTELHTGFAQAMSALNHKFYQGTGQIIYFNSIGSYSNEAVYPDDQEEELLRLIDEQAPQRAEQAVDSFYEALLRSGPLPREEVDNITIHLLISLELRIKMSTGQIDAPLRPDIMAVLTRQTLQEIKAAVRDYVKRIAEASTSKDNQNRTIIKKALTLMEGEYDKATLHSVAEKVYITPAYLSTLFKTNTGVTFIEHLTEIRIAKAKKLLKQTQLKNYEVAEKVGYQDSRYFSQIFKKKVGLSPSEFRDAN</sequence>
<keyword evidence="3" id="KW-0804">Transcription</keyword>
<feature type="domain" description="HTH araC/xylS-type" evidence="4">
    <location>
        <begin position="295"/>
        <end position="392"/>
    </location>
</feature>